<protein>
    <submittedName>
        <fullName evidence="8">TolC family protein</fullName>
    </submittedName>
</protein>
<evidence type="ECO:0000256" key="5">
    <source>
        <dbReference type="ARBA" id="ARBA00022692"/>
    </source>
</evidence>
<evidence type="ECO:0000256" key="7">
    <source>
        <dbReference type="ARBA" id="ARBA00023237"/>
    </source>
</evidence>
<name>A0A344TH03_9BACT</name>
<evidence type="ECO:0000256" key="6">
    <source>
        <dbReference type="ARBA" id="ARBA00023136"/>
    </source>
</evidence>
<dbReference type="PANTHER" id="PTHR30026:SF20">
    <property type="entry name" value="OUTER MEMBRANE PROTEIN TOLC"/>
    <property type="match status" value="1"/>
</dbReference>
<keyword evidence="7" id="KW-0998">Cell outer membrane</keyword>
<keyword evidence="5" id="KW-0812">Transmembrane</keyword>
<dbReference type="GO" id="GO:0015288">
    <property type="term" value="F:porin activity"/>
    <property type="evidence" value="ECO:0007669"/>
    <property type="project" value="TreeGrafter"/>
</dbReference>
<proteinExistence type="inferred from homology"/>
<evidence type="ECO:0000313" key="8">
    <source>
        <dbReference type="EMBL" id="AXE17924.1"/>
    </source>
</evidence>
<keyword evidence="6" id="KW-0472">Membrane</keyword>
<dbReference type="PANTHER" id="PTHR30026">
    <property type="entry name" value="OUTER MEMBRANE PROTEIN TOLC"/>
    <property type="match status" value="1"/>
</dbReference>
<keyword evidence="9" id="KW-1185">Reference proteome</keyword>
<accession>A0A344TH03</accession>
<gene>
    <name evidence="8" type="ORF">DR864_09350</name>
</gene>
<organism evidence="8 9">
    <name type="scientific">Runella rosea</name>
    <dbReference type="NCBI Taxonomy" id="2259595"/>
    <lineage>
        <taxon>Bacteria</taxon>
        <taxon>Pseudomonadati</taxon>
        <taxon>Bacteroidota</taxon>
        <taxon>Cytophagia</taxon>
        <taxon>Cytophagales</taxon>
        <taxon>Spirosomataceae</taxon>
        <taxon>Runella</taxon>
    </lineage>
</organism>
<reference evidence="8 9" key="1">
    <citation type="submission" date="2018-07" db="EMBL/GenBank/DDBJ databases">
        <title>Genome sequencing of Runella.</title>
        <authorList>
            <person name="Baek M.-G."/>
            <person name="Yi H."/>
        </authorList>
    </citation>
    <scope>NUCLEOTIDE SEQUENCE [LARGE SCALE GENOMIC DNA]</scope>
    <source>
        <strain evidence="8 9">HYN0085</strain>
    </source>
</reference>
<dbReference type="SUPFAM" id="SSF56954">
    <property type="entry name" value="Outer membrane efflux proteins (OEP)"/>
    <property type="match status" value="1"/>
</dbReference>
<evidence type="ECO:0000313" key="9">
    <source>
        <dbReference type="Proteomes" id="UP000251993"/>
    </source>
</evidence>
<comment type="similarity">
    <text evidence="2">Belongs to the outer membrane factor (OMF) (TC 1.B.17) family.</text>
</comment>
<evidence type="ECO:0000256" key="2">
    <source>
        <dbReference type="ARBA" id="ARBA00007613"/>
    </source>
</evidence>
<dbReference type="KEGG" id="run:DR864_09350"/>
<sequence length="525" mass="60343">MIPFSETPMPPSFPTIRRFYRTFTFYIFREAARAVYISRFLKIILILSLFPTFLLSAQPRVLTLQEAVELGKANSPYYYRAKNTYERSYWRYQNFKANFKPQIRLNATAPTFFRSINPVTQPDGSIEFRRVNQANNSAGLNIVQNIGLTGGQLRFGTALQRTDNFLAGQASFFLSSPFTLAYDQNALLYNELKWRKLIEPLTFETANRGYAEDMEDAGLTAVGLFFEGLVAQVAVEISLTNQANTDTLYKISKERFSIGKITENELLQLELNTLNAQNQVNEAKVNLEIASQNLKRILGLSLTEQLVYTIPPQIPTLTISPELALTEARNNRKALIDFKSQRLEADRQIAEAKGSNSINFSVLANVGTQQTGQRFSDAYSNLQNRQYIGVNIDVPIQDWGYRKSQIKLAKANRELIEVTVKQEEINFEQEIYLQALRFNQQNSQLLVAQKADTIAHRRLEITKQRYLLGKISTTDLNIALNETVQARQNFVNVLKTYWTSFYTLRRLTLFDFQRMEKITYGEKRF</sequence>
<dbReference type="RefSeq" id="WP_114066709.1">
    <property type="nucleotide sequence ID" value="NZ_CP030850.1"/>
</dbReference>
<evidence type="ECO:0000256" key="4">
    <source>
        <dbReference type="ARBA" id="ARBA00022452"/>
    </source>
</evidence>
<keyword evidence="4" id="KW-1134">Transmembrane beta strand</keyword>
<keyword evidence="3" id="KW-0813">Transport</keyword>
<evidence type="ECO:0000256" key="1">
    <source>
        <dbReference type="ARBA" id="ARBA00004442"/>
    </source>
</evidence>
<dbReference type="InterPro" id="IPR003423">
    <property type="entry name" value="OMP_efflux"/>
</dbReference>
<dbReference type="Pfam" id="PF02321">
    <property type="entry name" value="OEP"/>
    <property type="match status" value="1"/>
</dbReference>
<dbReference type="GO" id="GO:0015562">
    <property type="term" value="F:efflux transmembrane transporter activity"/>
    <property type="evidence" value="ECO:0007669"/>
    <property type="project" value="InterPro"/>
</dbReference>
<comment type="subcellular location">
    <subcellularLocation>
        <location evidence="1">Cell outer membrane</location>
    </subcellularLocation>
</comment>
<dbReference type="OrthoDB" id="940457at2"/>
<evidence type="ECO:0000256" key="3">
    <source>
        <dbReference type="ARBA" id="ARBA00022448"/>
    </source>
</evidence>
<dbReference type="Proteomes" id="UP000251993">
    <property type="component" value="Chromosome"/>
</dbReference>
<dbReference type="AlphaFoldDB" id="A0A344TH03"/>
<dbReference type="EMBL" id="CP030850">
    <property type="protein sequence ID" value="AXE17924.1"/>
    <property type="molecule type" value="Genomic_DNA"/>
</dbReference>
<dbReference type="Gene3D" id="1.20.1600.10">
    <property type="entry name" value="Outer membrane efflux proteins (OEP)"/>
    <property type="match status" value="1"/>
</dbReference>
<dbReference type="GO" id="GO:0009279">
    <property type="term" value="C:cell outer membrane"/>
    <property type="evidence" value="ECO:0007669"/>
    <property type="project" value="UniProtKB-SubCell"/>
</dbReference>
<dbReference type="GO" id="GO:1990281">
    <property type="term" value="C:efflux pump complex"/>
    <property type="evidence" value="ECO:0007669"/>
    <property type="project" value="TreeGrafter"/>
</dbReference>
<dbReference type="InterPro" id="IPR051906">
    <property type="entry name" value="TolC-like"/>
</dbReference>